<dbReference type="InterPro" id="IPR036691">
    <property type="entry name" value="Endo/exonu/phosph_ase_sf"/>
</dbReference>
<dbReference type="PANTHER" id="PTHR33710">
    <property type="entry name" value="BNAC02G09200D PROTEIN"/>
    <property type="match status" value="1"/>
</dbReference>
<dbReference type="PANTHER" id="PTHR33710:SF71">
    <property type="entry name" value="ENDONUCLEASE_EXONUCLEASE_PHOSPHATASE DOMAIN-CONTAINING PROTEIN"/>
    <property type="match status" value="1"/>
</dbReference>
<reference evidence="1 2" key="1">
    <citation type="journal article" date="2019" name="Genome Biol. Evol.">
        <title>Insights into the evolution of the New World diploid cottons (Gossypium, subgenus Houzingenia) based on genome sequencing.</title>
        <authorList>
            <person name="Grover C.E."/>
            <person name="Arick M.A. 2nd"/>
            <person name="Thrash A."/>
            <person name="Conover J.L."/>
            <person name="Sanders W.S."/>
            <person name="Peterson D.G."/>
            <person name="Frelichowski J.E."/>
            <person name="Scheffler J.A."/>
            <person name="Scheffler B.E."/>
            <person name="Wendel J.F."/>
        </authorList>
    </citation>
    <scope>NUCLEOTIDE SEQUENCE [LARGE SCALE GENOMIC DNA]</scope>
    <source>
        <strain evidence="1">5</strain>
        <tissue evidence="1">Leaf</tissue>
    </source>
</reference>
<keyword evidence="2" id="KW-1185">Reference proteome</keyword>
<accession>A0A7J9BM84</accession>
<dbReference type="Proteomes" id="UP000593579">
    <property type="component" value="Unassembled WGS sequence"/>
</dbReference>
<dbReference type="AlphaFoldDB" id="A0A7J9BM84"/>
<dbReference type="OrthoDB" id="1935089at2759"/>
<organism evidence="1 2">
    <name type="scientific">Gossypium gossypioides</name>
    <name type="common">Mexican cotton</name>
    <name type="synonym">Selera gossypioides</name>
    <dbReference type="NCBI Taxonomy" id="34282"/>
    <lineage>
        <taxon>Eukaryota</taxon>
        <taxon>Viridiplantae</taxon>
        <taxon>Streptophyta</taxon>
        <taxon>Embryophyta</taxon>
        <taxon>Tracheophyta</taxon>
        <taxon>Spermatophyta</taxon>
        <taxon>Magnoliopsida</taxon>
        <taxon>eudicotyledons</taxon>
        <taxon>Gunneridae</taxon>
        <taxon>Pentapetalae</taxon>
        <taxon>rosids</taxon>
        <taxon>malvids</taxon>
        <taxon>Malvales</taxon>
        <taxon>Malvaceae</taxon>
        <taxon>Malvoideae</taxon>
        <taxon>Gossypium</taxon>
    </lineage>
</organism>
<dbReference type="SUPFAM" id="SSF56219">
    <property type="entry name" value="DNase I-like"/>
    <property type="match status" value="1"/>
</dbReference>
<sequence>MKKSIAGLSTDNEEEETIQLGVESSDREISYASSFVGMFLTSSVLAKQLGCFIGVFLEYDASDIELRYKRIMGIRVRIDVRKPLKRKKKLAFSNCPPAQSRRNVTWRSMWLVEDGGGKIPNYGNSTNKSERSNIGPWALRYKYQIQVDWQALLNRPVGRNKTLKLERLGFRRLRTNSDCKVFLKSFSRSHIDIMIDEDFDDILSDCSLINLGYYGQWFTWKNGRTQTNNIRERLDRGIANTDWWNLFQNYKMYHLTHSFSDHCPPFLNSNMDENHAQMWYFIFEIAWLLEETCKSEVVKLWVTSSGNVPNRLKIVGVGLDVWFKKIQKEISLTKKEFDKQLIKLNDAYPTDEVLGDIIVTKLALNMEDDNEELY</sequence>
<dbReference type="EMBL" id="JABEZY010000004">
    <property type="protein sequence ID" value="MBA0737291.1"/>
    <property type="molecule type" value="Genomic_DNA"/>
</dbReference>
<name>A0A7J9BM84_GOSGO</name>
<gene>
    <name evidence="1" type="ORF">Gogos_010761</name>
</gene>
<evidence type="ECO:0000313" key="2">
    <source>
        <dbReference type="Proteomes" id="UP000593579"/>
    </source>
</evidence>
<comment type="caution">
    <text evidence="1">The sequence shown here is derived from an EMBL/GenBank/DDBJ whole genome shotgun (WGS) entry which is preliminary data.</text>
</comment>
<dbReference type="Gene3D" id="3.60.10.10">
    <property type="entry name" value="Endonuclease/exonuclease/phosphatase"/>
    <property type="match status" value="1"/>
</dbReference>
<evidence type="ECO:0000313" key="1">
    <source>
        <dbReference type="EMBL" id="MBA0737291.1"/>
    </source>
</evidence>
<proteinExistence type="predicted"/>
<protein>
    <submittedName>
        <fullName evidence="1">Uncharacterized protein</fullName>
    </submittedName>
</protein>